<protein>
    <submittedName>
        <fullName evidence="3">Osmoprotectant transport system substrate-binding protein</fullName>
    </submittedName>
</protein>
<evidence type="ECO:0000259" key="2">
    <source>
        <dbReference type="Pfam" id="PF04069"/>
    </source>
</evidence>
<keyword evidence="1" id="KW-0732">Signal</keyword>
<dbReference type="PROSITE" id="PS51257">
    <property type="entry name" value="PROKAR_LIPOPROTEIN"/>
    <property type="match status" value="1"/>
</dbReference>
<dbReference type="Proteomes" id="UP000294257">
    <property type="component" value="Unassembled WGS sequence"/>
</dbReference>
<organism evidence="3 4">
    <name type="scientific">Herbihabitans rhizosphaerae</name>
    <dbReference type="NCBI Taxonomy" id="1872711"/>
    <lineage>
        <taxon>Bacteria</taxon>
        <taxon>Bacillati</taxon>
        <taxon>Actinomycetota</taxon>
        <taxon>Actinomycetes</taxon>
        <taxon>Pseudonocardiales</taxon>
        <taxon>Pseudonocardiaceae</taxon>
        <taxon>Herbihabitans</taxon>
    </lineage>
</organism>
<dbReference type="Gene3D" id="3.40.190.10">
    <property type="entry name" value="Periplasmic binding protein-like II"/>
    <property type="match status" value="1"/>
</dbReference>
<dbReference type="EMBL" id="SGWQ01000011">
    <property type="protein sequence ID" value="RZS32757.1"/>
    <property type="molecule type" value="Genomic_DNA"/>
</dbReference>
<dbReference type="SUPFAM" id="SSF53850">
    <property type="entry name" value="Periplasmic binding protein-like II"/>
    <property type="match status" value="1"/>
</dbReference>
<evidence type="ECO:0000313" key="4">
    <source>
        <dbReference type="Proteomes" id="UP000294257"/>
    </source>
</evidence>
<dbReference type="RefSeq" id="WP_130347713.1">
    <property type="nucleotide sequence ID" value="NZ_SGWQ01000011.1"/>
</dbReference>
<feature type="signal peptide" evidence="1">
    <location>
        <begin position="1"/>
        <end position="18"/>
    </location>
</feature>
<sequence length="297" mass="31420">MKRTVVSLIAAAAVVGMSACGSSDPLSGGSSGIVVGSADFAESELLAEIYAEALRKTGATVSTKLRVGAREVYVEAVRKGEISLVPDYTGNLLKYVVKPAEPAETTTEAVYGALKTATEKPDSTLQVLEQSKAEDSDVLAVTKATADSGVKSMADLGPKCGQFVLGAAEEWKGRWEAKIKELYGCTFKQIKPIEGGTLTVKSLKDNEVQVANLFTTASAIKENSFVPLEDPKKMYPAQNIVPLINKSKLDDKQKAAVNKVSAALTTDKLTELVRKVEVDKANAADVAKSYVGELGIS</sequence>
<dbReference type="AlphaFoldDB" id="A0A4Q7KHM7"/>
<feature type="chain" id="PRO_5038481487" evidence="1">
    <location>
        <begin position="19"/>
        <end position="297"/>
    </location>
</feature>
<reference evidence="3 4" key="1">
    <citation type="submission" date="2019-02" db="EMBL/GenBank/DDBJ databases">
        <title>Genomic Encyclopedia of Type Strains, Phase IV (KMG-IV): sequencing the most valuable type-strain genomes for metagenomic binning, comparative biology and taxonomic classification.</title>
        <authorList>
            <person name="Goeker M."/>
        </authorList>
    </citation>
    <scope>NUCLEOTIDE SEQUENCE [LARGE SCALE GENOMIC DNA]</scope>
    <source>
        <strain evidence="3 4">DSM 101727</strain>
    </source>
</reference>
<name>A0A4Q7KHM7_9PSEU</name>
<proteinExistence type="predicted"/>
<gene>
    <name evidence="3" type="ORF">EV193_111142</name>
</gene>
<accession>A0A4Q7KHM7</accession>
<evidence type="ECO:0000256" key="1">
    <source>
        <dbReference type="SAM" id="SignalP"/>
    </source>
</evidence>
<feature type="domain" description="ABC-type glycine betaine transport system substrate-binding" evidence="2">
    <location>
        <begin position="33"/>
        <end position="291"/>
    </location>
</feature>
<comment type="caution">
    <text evidence="3">The sequence shown here is derived from an EMBL/GenBank/DDBJ whole genome shotgun (WGS) entry which is preliminary data.</text>
</comment>
<dbReference type="GO" id="GO:0043190">
    <property type="term" value="C:ATP-binding cassette (ABC) transporter complex"/>
    <property type="evidence" value="ECO:0007669"/>
    <property type="project" value="InterPro"/>
</dbReference>
<dbReference type="OrthoDB" id="9781705at2"/>
<dbReference type="GO" id="GO:0022857">
    <property type="term" value="F:transmembrane transporter activity"/>
    <property type="evidence" value="ECO:0007669"/>
    <property type="project" value="InterPro"/>
</dbReference>
<keyword evidence="4" id="KW-1185">Reference proteome</keyword>
<dbReference type="InterPro" id="IPR007210">
    <property type="entry name" value="ABC_Gly_betaine_transp_sub-bd"/>
</dbReference>
<dbReference type="Pfam" id="PF04069">
    <property type="entry name" value="OpuAC"/>
    <property type="match status" value="1"/>
</dbReference>
<dbReference type="Gene3D" id="3.40.190.120">
    <property type="entry name" value="Osmoprotection protein (prox), domain 2"/>
    <property type="match status" value="1"/>
</dbReference>
<dbReference type="CDD" id="cd13606">
    <property type="entry name" value="PBP2_ProX_like"/>
    <property type="match status" value="1"/>
</dbReference>
<evidence type="ECO:0000313" key="3">
    <source>
        <dbReference type="EMBL" id="RZS32757.1"/>
    </source>
</evidence>